<keyword evidence="4 6" id="KW-0472">Membrane</keyword>
<keyword evidence="9" id="KW-1185">Reference proteome</keyword>
<organism evidence="8 9">
    <name type="scientific">Lentinula lateritia</name>
    <dbReference type="NCBI Taxonomy" id="40482"/>
    <lineage>
        <taxon>Eukaryota</taxon>
        <taxon>Fungi</taxon>
        <taxon>Dikarya</taxon>
        <taxon>Basidiomycota</taxon>
        <taxon>Agaricomycotina</taxon>
        <taxon>Agaricomycetes</taxon>
        <taxon>Agaricomycetidae</taxon>
        <taxon>Agaricales</taxon>
        <taxon>Marasmiineae</taxon>
        <taxon>Omphalotaceae</taxon>
        <taxon>Lentinula</taxon>
    </lineage>
</organism>
<feature type="region of interest" description="Disordered" evidence="5">
    <location>
        <begin position="1"/>
        <end position="21"/>
    </location>
</feature>
<feature type="transmembrane region" description="Helical" evidence="6">
    <location>
        <begin position="112"/>
        <end position="130"/>
    </location>
</feature>
<feature type="compositionally biased region" description="Basic and acidic residues" evidence="5">
    <location>
        <begin position="69"/>
        <end position="78"/>
    </location>
</feature>
<comment type="subcellular location">
    <subcellularLocation>
        <location evidence="1">Endomembrane system</location>
        <topology evidence="1">Multi-pass membrane protein</topology>
    </subcellularLocation>
</comment>
<reference evidence="8" key="1">
    <citation type="submission" date="2022-08" db="EMBL/GenBank/DDBJ databases">
        <title>A Global Phylogenomic Analysis of the Shiitake Genus Lentinula.</title>
        <authorList>
            <consortium name="DOE Joint Genome Institute"/>
            <person name="Sierra-Patev S."/>
            <person name="Min B."/>
            <person name="Naranjo-Ortiz M."/>
            <person name="Looney B."/>
            <person name="Konkel Z."/>
            <person name="Slot J.C."/>
            <person name="Sakamoto Y."/>
            <person name="Steenwyk J.L."/>
            <person name="Rokas A."/>
            <person name="Carro J."/>
            <person name="Camarero S."/>
            <person name="Ferreira P."/>
            <person name="Molpeceres G."/>
            <person name="Ruiz-Duenas F.J."/>
            <person name="Serrano A."/>
            <person name="Henrissat B."/>
            <person name="Drula E."/>
            <person name="Hughes K.W."/>
            <person name="Mata J.L."/>
            <person name="Ishikawa N.K."/>
            <person name="Vargas-Isla R."/>
            <person name="Ushijima S."/>
            <person name="Smith C.A."/>
            <person name="Ahrendt S."/>
            <person name="Andreopoulos W."/>
            <person name="He G."/>
            <person name="Labutti K."/>
            <person name="Lipzen A."/>
            <person name="Ng V."/>
            <person name="Riley R."/>
            <person name="Sandor L."/>
            <person name="Barry K."/>
            <person name="Martinez A.T."/>
            <person name="Xiao Y."/>
            <person name="Gibbons J.G."/>
            <person name="Terashima K."/>
            <person name="Grigoriev I.V."/>
            <person name="Hibbett D.S."/>
        </authorList>
    </citation>
    <scope>NUCLEOTIDE SEQUENCE</scope>
    <source>
        <strain evidence="8">RHP3577 ss4</strain>
    </source>
</reference>
<dbReference type="PANTHER" id="PTHR46140:SF2">
    <property type="entry name" value="VACUOLAR TRANSPORTER CHAPERONE 3 COMPLEX SUBUNIT 3-RELATED"/>
    <property type="match status" value="1"/>
</dbReference>
<name>A0ABQ8VX41_9AGAR</name>
<protein>
    <recommendedName>
        <fullName evidence="7">DUF202 domain-containing protein</fullName>
    </recommendedName>
</protein>
<evidence type="ECO:0000259" key="7">
    <source>
        <dbReference type="Pfam" id="PF02656"/>
    </source>
</evidence>
<evidence type="ECO:0000256" key="6">
    <source>
        <dbReference type="SAM" id="Phobius"/>
    </source>
</evidence>
<gene>
    <name evidence="8" type="ORF">C8R41DRAFT_750646</name>
</gene>
<keyword evidence="3 6" id="KW-1133">Transmembrane helix</keyword>
<evidence type="ECO:0000256" key="1">
    <source>
        <dbReference type="ARBA" id="ARBA00004127"/>
    </source>
</evidence>
<feature type="region of interest" description="Disordered" evidence="5">
    <location>
        <begin position="59"/>
        <end position="78"/>
    </location>
</feature>
<evidence type="ECO:0000256" key="4">
    <source>
        <dbReference type="ARBA" id="ARBA00023136"/>
    </source>
</evidence>
<dbReference type="InterPro" id="IPR003807">
    <property type="entry name" value="DUF202"/>
</dbReference>
<proteinExistence type="predicted"/>
<accession>A0ABQ8VX41</accession>
<feature type="domain" description="DUF202" evidence="7">
    <location>
        <begin position="103"/>
        <end position="165"/>
    </location>
</feature>
<dbReference type="Pfam" id="PF02656">
    <property type="entry name" value="DUF202"/>
    <property type="match status" value="1"/>
</dbReference>
<dbReference type="InterPro" id="IPR051572">
    <property type="entry name" value="VTC_Complex_Subunit"/>
</dbReference>
<evidence type="ECO:0000256" key="5">
    <source>
        <dbReference type="SAM" id="MobiDB-lite"/>
    </source>
</evidence>
<sequence length="237" mass="26646">MAAPSITPRPSKKNIDTDRTDSLIRRSWHAMSERLSPFSPAALASLPKLSRPSRYTRADAIPTAEEDHDGQRPTVRDYHSISHLPPQVRVPNKIKTPVRVEGKVWFANERTWVSWLNLAVLLGTLSLALFNASKDTVARNFAYTYAVISIIVMVYGYGLYQHRITMIRRRDPGHFDAMAGPVLVSILLFFAILANFIIRGRPQEKHIPIPGADFIASFRNLRNTQVSMPNVASSSLQ</sequence>
<feature type="transmembrane region" description="Helical" evidence="6">
    <location>
        <begin position="180"/>
        <end position="198"/>
    </location>
</feature>
<evidence type="ECO:0000313" key="9">
    <source>
        <dbReference type="Proteomes" id="UP001150217"/>
    </source>
</evidence>
<feature type="transmembrane region" description="Helical" evidence="6">
    <location>
        <begin position="142"/>
        <end position="160"/>
    </location>
</feature>
<dbReference type="PANTHER" id="PTHR46140">
    <property type="entry name" value="VACUOLAR TRANSPORTER CHAPERONE 1-RELATED"/>
    <property type="match status" value="1"/>
</dbReference>
<dbReference type="EMBL" id="JANVFT010000004">
    <property type="protein sequence ID" value="KAJ4500963.1"/>
    <property type="molecule type" value="Genomic_DNA"/>
</dbReference>
<keyword evidence="2 6" id="KW-0812">Transmembrane</keyword>
<evidence type="ECO:0000313" key="8">
    <source>
        <dbReference type="EMBL" id="KAJ4500963.1"/>
    </source>
</evidence>
<evidence type="ECO:0000256" key="3">
    <source>
        <dbReference type="ARBA" id="ARBA00022989"/>
    </source>
</evidence>
<comment type="caution">
    <text evidence="8">The sequence shown here is derived from an EMBL/GenBank/DDBJ whole genome shotgun (WGS) entry which is preliminary data.</text>
</comment>
<dbReference type="Proteomes" id="UP001150217">
    <property type="component" value="Unassembled WGS sequence"/>
</dbReference>
<evidence type="ECO:0000256" key="2">
    <source>
        <dbReference type="ARBA" id="ARBA00022692"/>
    </source>
</evidence>